<keyword evidence="3 7" id="KW-1133">Transmembrane helix</keyword>
<evidence type="ECO:0000256" key="6">
    <source>
        <dbReference type="ARBA" id="ARBA00023315"/>
    </source>
</evidence>
<gene>
    <name evidence="8" type="ORF">BOH74_22595</name>
</gene>
<evidence type="ECO:0000256" key="2">
    <source>
        <dbReference type="ARBA" id="ARBA00022692"/>
    </source>
</evidence>
<keyword evidence="1" id="KW-0808">Transferase</keyword>
<dbReference type="SUPFAM" id="SSF69593">
    <property type="entry name" value="Glycerol-3-phosphate (1)-acyltransferase"/>
    <property type="match status" value="1"/>
</dbReference>
<accession>A0A853ZYT5</accession>
<protein>
    <recommendedName>
        <fullName evidence="10">Phospholipid/glycerol acyltransferase domain-containing protein</fullName>
    </recommendedName>
</protein>
<keyword evidence="5 7" id="KW-0472">Membrane</keyword>
<keyword evidence="6" id="KW-0012">Acyltransferase</keyword>
<organism evidence="8 9">
    <name type="scientific">Pseudomonas versuta</name>
    <dbReference type="NCBI Taxonomy" id="1788301"/>
    <lineage>
        <taxon>Bacteria</taxon>
        <taxon>Pseudomonadati</taxon>
        <taxon>Pseudomonadota</taxon>
        <taxon>Gammaproteobacteria</taxon>
        <taxon>Pseudomonadales</taxon>
        <taxon>Pseudomonadaceae</taxon>
        <taxon>Pseudomonas</taxon>
    </lineage>
</organism>
<evidence type="ECO:0008006" key="10">
    <source>
        <dbReference type="Google" id="ProtNLM"/>
    </source>
</evidence>
<evidence type="ECO:0000256" key="3">
    <source>
        <dbReference type="ARBA" id="ARBA00022989"/>
    </source>
</evidence>
<reference evidence="8 9" key="1">
    <citation type="submission" date="2016-11" db="EMBL/GenBank/DDBJ databases">
        <title>Draft genome of Pseudomonas versuta A4R1.12.</title>
        <authorList>
            <person name="See-Too W.-S."/>
        </authorList>
    </citation>
    <scope>NUCLEOTIDE SEQUENCE [LARGE SCALE GENOMIC DNA]</scope>
    <source>
        <strain evidence="8 9">A4R1.12</strain>
    </source>
</reference>
<evidence type="ECO:0000256" key="4">
    <source>
        <dbReference type="ARBA" id="ARBA00023098"/>
    </source>
</evidence>
<evidence type="ECO:0000313" key="8">
    <source>
        <dbReference type="EMBL" id="OKA17452.1"/>
    </source>
</evidence>
<feature type="transmembrane region" description="Helical" evidence="7">
    <location>
        <begin position="44"/>
        <end position="66"/>
    </location>
</feature>
<dbReference type="EMBL" id="MPJD01000051">
    <property type="protein sequence ID" value="OKA17452.1"/>
    <property type="molecule type" value="Genomic_DNA"/>
</dbReference>
<dbReference type="GO" id="GO:0016746">
    <property type="term" value="F:acyltransferase activity"/>
    <property type="evidence" value="ECO:0007669"/>
    <property type="project" value="UniProtKB-KW"/>
</dbReference>
<proteinExistence type="predicted"/>
<evidence type="ECO:0000313" key="9">
    <source>
        <dbReference type="Proteomes" id="UP000185990"/>
    </source>
</evidence>
<evidence type="ECO:0000256" key="5">
    <source>
        <dbReference type="ARBA" id="ARBA00023136"/>
    </source>
</evidence>
<evidence type="ECO:0000256" key="7">
    <source>
        <dbReference type="SAM" id="Phobius"/>
    </source>
</evidence>
<dbReference type="GO" id="GO:0006629">
    <property type="term" value="P:lipid metabolic process"/>
    <property type="evidence" value="ECO:0007669"/>
    <property type="project" value="UniProtKB-KW"/>
</dbReference>
<keyword evidence="4" id="KW-0443">Lipid metabolism</keyword>
<dbReference type="Proteomes" id="UP000185990">
    <property type="component" value="Unassembled WGS sequence"/>
</dbReference>
<evidence type="ECO:0000256" key="1">
    <source>
        <dbReference type="ARBA" id="ARBA00022679"/>
    </source>
</evidence>
<dbReference type="AlphaFoldDB" id="A0A853ZYT5"/>
<name>A0A853ZYT5_9PSED</name>
<comment type="caution">
    <text evidence="8">The sequence shown here is derived from an EMBL/GenBank/DDBJ whole genome shotgun (WGS) entry which is preliminary data.</text>
</comment>
<keyword evidence="2 7" id="KW-0812">Transmembrane</keyword>
<dbReference type="PANTHER" id="PTHR23063">
    <property type="entry name" value="PHOSPHOLIPID ACYLTRANSFERASE"/>
    <property type="match status" value="1"/>
</dbReference>
<dbReference type="PANTHER" id="PTHR23063:SF52">
    <property type="entry name" value="LYSOPHOSPHATIDYLCHOLINE ACYLTRANSFERASE"/>
    <property type="match status" value="1"/>
</dbReference>
<dbReference type="RefSeq" id="WP_073510859.1">
    <property type="nucleotide sequence ID" value="NZ_MPJD01000051.1"/>
</dbReference>
<sequence>MNSNCTAATDAKKNLSVKDLCERNIWKGKAQATAFWLLWFQNGVLLALFRLLILIIFTPFSLCLPLTRRRQFYRYLLLIMGIRIRCNLTWDEVKKHTDGCVVALNHISIFDHFPVLAMPGATVMVDHSDSVFGRAVGFLLFKGSGSTYWRVSNVKQIVKNFRHWHKAPEGTALYITPEATINNGRGLFRFRPEFMIRGRPVVPLAMKLSVPFGLTPNPLMSSGAAKFLRLIMSPYLTFNLDFLPPHTPMQNYKDKQAEQAFADAVQNSIAEHLDIPATHFTREDKYLYREEVSRERHI</sequence>